<dbReference type="GO" id="GO:0005524">
    <property type="term" value="F:ATP binding"/>
    <property type="evidence" value="ECO:0007669"/>
    <property type="project" value="UniProtKB-UniRule"/>
</dbReference>
<dbReference type="CDD" id="cd00180">
    <property type="entry name" value="PKc"/>
    <property type="match status" value="1"/>
</dbReference>
<evidence type="ECO:0000256" key="2">
    <source>
        <dbReference type="ARBA" id="ARBA00022679"/>
    </source>
</evidence>
<comment type="similarity">
    <text evidence="7">Belongs to the protein kinase superfamily.</text>
</comment>
<feature type="binding site" evidence="6">
    <location>
        <position position="65"/>
    </location>
    <ligand>
        <name>ATP</name>
        <dbReference type="ChEBI" id="CHEBI:30616"/>
    </ligand>
</feature>
<dbReference type="InterPro" id="IPR000719">
    <property type="entry name" value="Prot_kinase_dom"/>
</dbReference>
<dbReference type="PANTHER" id="PTHR24346">
    <property type="entry name" value="MAP/MICROTUBULE AFFINITY-REGULATING KINASE"/>
    <property type="match status" value="1"/>
</dbReference>
<comment type="caution">
    <text evidence="9">The sequence shown here is derived from an EMBL/GenBank/DDBJ whole genome shotgun (WGS) entry which is preliminary data.</text>
</comment>
<reference evidence="9 10" key="2">
    <citation type="journal article" date="2019" name="G3 (Bethesda)">
        <title>Hybrid Assembly of the Genome of the Entomopathogenic Nematode Steinernema carpocapsae Identifies the X-Chromosome.</title>
        <authorList>
            <person name="Serra L."/>
            <person name="Macchietto M."/>
            <person name="Macias-Munoz A."/>
            <person name="McGill C.J."/>
            <person name="Rodriguez I.M."/>
            <person name="Rodriguez B."/>
            <person name="Murad R."/>
            <person name="Mortazavi A."/>
        </authorList>
    </citation>
    <scope>NUCLEOTIDE SEQUENCE [LARGE SCALE GENOMIC DNA]</scope>
    <source>
        <strain evidence="9 10">ALL</strain>
    </source>
</reference>
<protein>
    <recommendedName>
        <fullName evidence="8">Protein kinase domain-containing protein</fullName>
    </recommendedName>
</protein>
<evidence type="ECO:0000259" key="8">
    <source>
        <dbReference type="PROSITE" id="PS50011"/>
    </source>
</evidence>
<evidence type="ECO:0000313" key="10">
    <source>
        <dbReference type="Proteomes" id="UP000298663"/>
    </source>
</evidence>
<keyword evidence="10" id="KW-1185">Reference proteome</keyword>
<dbReference type="InterPro" id="IPR008271">
    <property type="entry name" value="Ser/Thr_kinase_AS"/>
</dbReference>
<accession>A0A4U5LNR2</accession>
<dbReference type="Gene3D" id="1.10.510.10">
    <property type="entry name" value="Transferase(Phosphotransferase) domain 1"/>
    <property type="match status" value="1"/>
</dbReference>
<reference evidence="9 10" key="1">
    <citation type="journal article" date="2015" name="Genome Biol.">
        <title>Comparative genomics of Steinernema reveals deeply conserved gene regulatory networks.</title>
        <authorList>
            <person name="Dillman A.R."/>
            <person name="Macchietto M."/>
            <person name="Porter C.F."/>
            <person name="Rogers A."/>
            <person name="Williams B."/>
            <person name="Antoshechkin I."/>
            <person name="Lee M.M."/>
            <person name="Goodwin Z."/>
            <person name="Lu X."/>
            <person name="Lewis E.E."/>
            <person name="Goodrich-Blair H."/>
            <person name="Stock S.P."/>
            <person name="Adams B.J."/>
            <person name="Sternberg P.W."/>
            <person name="Mortazavi A."/>
        </authorList>
    </citation>
    <scope>NUCLEOTIDE SEQUENCE [LARGE SCALE GENOMIC DNA]</scope>
    <source>
        <strain evidence="9 10">ALL</strain>
    </source>
</reference>
<keyword evidence="3 6" id="KW-0547">Nucleotide-binding</keyword>
<dbReference type="OrthoDB" id="5789847at2759"/>
<sequence>MELRNDRTPMTPDGRSAPHIINGSKTVLGINGMKVWKVVGSGSYGTVVLYRSSNKQVAVKSMVCKTEREKIDAQQEVKALKLFGSCPFVINFLADVVDKDMHHVAMDAAQKDFSDIIETLTARKAKQYFKQFISGVLFMHQLRYAHRDLKTPNLLLGSDGNLKICDFNMAVPFITVAGEQLLYAGNCGTEEYHPPEMFLKEKKDQYCPRAYDIWSCGVIFAEFFSGDLPWEAAKGTDTTYSNFIGGQRLGKMTKPQDGNKTTKSIFNFF</sequence>
<evidence type="ECO:0000313" key="9">
    <source>
        <dbReference type="EMBL" id="TKR57536.1"/>
    </source>
</evidence>
<evidence type="ECO:0000256" key="4">
    <source>
        <dbReference type="ARBA" id="ARBA00022777"/>
    </source>
</evidence>
<evidence type="ECO:0000256" key="5">
    <source>
        <dbReference type="ARBA" id="ARBA00022840"/>
    </source>
</evidence>
<keyword evidence="1 7" id="KW-0723">Serine/threonine-protein kinase</keyword>
<dbReference type="PROSITE" id="PS00107">
    <property type="entry name" value="PROTEIN_KINASE_ATP"/>
    <property type="match status" value="1"/>
</dbReference>
<proteinExistence type="inferred from homology"/>
<gene>
    <name evidence="9" type="ORF">L596_030786</name>
</gene>
<dbReference type="Proteomes" id="UP000298663">
    <property type="component" value="Unassembled WGS sequence"/>
</dbReference>
<keyword evidence="2" id="KW-0808">Transferase</keyword>
<keyword evidence="5 6" id="KW-0067">ATP-binding</keyword>
<dbReference type="SUPFAM" id="SSF56112">
    <property type="entry name" value="Protein kinase-like (PK-like)"/>
    <property type="match status" value="1"/>
</dbReference>
<dbReference type="STRING" id="34508.A0A4U5LNR2"/>
<feature type="domain" description="Protein kinase" evidence="8">
    <location>
        <begin position="33"/>
        <end position="269"/>
    </location>
</feature>
<evidence type="ECO:0000256" key="6">
    <source>
        <dbReference type="PROSITE-ProRule" id="PRU10141"/>
    </source>
</evidence>
<dbReference type="GO" id="GO:0035556">
    <property type="term" value="P:intracellular signal transduction"/>
    <property type="evidence" value="ECO:0007669"/>
    <property type="project" value="TreeGrafter"/>
</dbReference>
<name>A0A4U5LNR2_STECR</name>
<dbReference type="EMBL" id="AZBU02000015">
    <property type="protein sequence ID" value="TKR57536.1"/>
    <property type="molecule type" value="Genomic_DNA"/>
</dbReference>
<evidence type="ECO:0000256" key="1">
    <source>
        <dbReference type="ARBA" id="ARBA00022527"/>
    </source>
</evidence>
<dbReference type="AlphaFoldDB" id="A0A4U5LNR2"/>
<evidence type="ECO:0000256" key="3">
    <source>
        <dbReference type="ARBA" id="ARBA00022741"/>
    </source>
</evidence>
<dbReference type="PANTHER" id="PTHR24346:SF82">
    <property type="entry name" value="KP78A-RELATED"/>
    <property type="match status" value="1"/>
</dbReference>
<dbReference type="Pfam" id="PF00069">
    <property type="entry name" value="Pkinase"/>
    <property type="match status" value="1"/>
</dbReference>
<dbReference type="InterPro" id="IPR017441">
    <property type="entry name" value="Protein_kinase_ATP_BS"/>
</dbReference>
<dbReference type="PROSITE" id="PS00108">
    <property type="entry name" value="PROTEIN_KINASE_ST"/>
    <property type="match status" value="1"/>
</dbReference>
<dbReference type="PROSITE" id="PS50011">
    <property type="entry name" value="PROTEIN_KINASE_DOM"/>
    <property type="match status" value="1"/>
</dbReference>
<dbReference type="InterPro" id="IPR011009">
    <property type="entry name" value="Kinase-like_dom_sf"/>
</dbReference>
<dbReference type="SMART" id="SM00220">
    <property type="entry name" value="S_TKc"/>
    <property type="match status" value="1"/>
</dbReference>
<keyword evidence="4" id="KW-0418">Kinase</keyword>
<organism evidence="9 10">
    <name type="scientific">Steinernema carpocapsae</name>
    <name type="common">Entomopathogenic nematode</name>
    <dbReference type="NCBI Taxonomy" id="34508"/>
    <lineage>
        <taxon>Eukaryota</taxon>
        <taxon>Metazoa</taxon>
        <taxon>Ecdysozoa</taxon>
        <taxon>Nematoda</taxon>
        <taxon>Chromadorea</taxon>
        <taxon>Rhabditida</taxon>
        <taxon>Tylenchina</taxon>
        <taxon>Panagrolaimomorpha</taxon>
        <taxon>Strongyloidoidea</taxon>
        <taxon>Steinernematidae</taxon>
        <taxon>Steinernema</taxon>
    </lineage>
</organism>
<evidence type="ECO:0000256" key="7">
    <source>
        <dbReference type="RuleBase" id="RU000304"/>
    </source>
</evidence>
<dbReference type="GO" id="GO:0005737">
    <property type="term" value="C:cytoplasm"/>
    <property type="evidence" value="ECO:0007669"/>
    <property type="project" value="TreeGrafter"/>
</dbReference>
<dbReference type="GO" id="GO:0004674">
    <property type="term" value="F:protein serine/threonine kinase activity"/>
    <property type="evidence" value="ECO:0007669"/>
    <property type="project" value="UniProtKB-KW"/>
</dbReference>